<reference evidence="2 3" key="1">
    <citation type="journal article" date="2018" name="Nat. Genet.">
        <title>Extensive intraspecific gene order and gene structural variations between Mo17 and other maize genomes.</title>
        <authorList>
            <person name="Sun S."/>
            <person name="Zhou Y."/>
            <person name="Chen J."/>
            <person name="Shi J."/>
            <person name="Zhao H."/>
            <person name="Zhao H."/>
            <person name="Song W."/>
            <person name="Zhang M."/>
            <person name="Cui Y."/>
            <person name="Dong X."/>
            <person name="Liu H."/>
            <person name="Ma X."/>
            <person name="Jiao Y."/>
            <person name="Wang B."/>
            <person name="Wei X."/>
            <person name="Stein J.C."/>
            <person name="Glaubitz J.C."/>
            <person name="Lu F."/>
            <person name="Yu G."/>
            <person name="Liang C."/>
            <person name="Fengler K."/>
            <person name="Li B."/>
            <person name="Rafalski A."/>
            <person name="Schnable P.S."/>
            <person name="Ware D.H."/>
            <person name="Buckler E.S."/>
            <person name="Lai J."/>
        </authorList>
    </citation>
    <scope>NUCLEOTIDE SEQUENCE [LARGE SCALE GENOMIC DNA]</scope>
    <source>
        <strain evidence="3">cv. Missouri 17</strain>
        <tissue evidence="2">Seedling</tissue>
    </source>
</reference>
<proteinExistence type="predicted"/>
<sequence>MGDAVEELGRKKIKQSRRLEERRLGKKQLRCWGPEAAERGIRASARECGKQYAASWDQAPAMGAWPGAASESSNQEPSTGR</sequence>
<accession>A0A3L6EDA4</accession>
<evidence type="ECO:0000313" key="3">
    <source>
        <dbReference type="Proteomes" id="UP000251960"/>
    </source>
</evidence>
<feature type="compositionally biased region" description="Polar residues" evidence="1">
    <location>
        <begin position="70"/>
        <end position="81"/>
    </location>
</feature>
<dbReference type="AlphaFoldDB" id="A0A3L6EDA4"/>
<dbReference type="EMBL" id="NCVQ01000007">
    <property type="protein sequence ID" value="PWZ18972.1"/>
    <property type="molecule type" value="Genomic_DNA"/>
</dbReference>
<protein>
    <submittedName>
        <fullName evidence="2">Uncharacterized protein</fullName>
    </submittedName>
</protein>
<comment type="caution">
    <text evidence="2">The sequence shown here is derived from an EMBL/GenBank/DDBJ whole genome shotgun (WGS) entry which is preliminary data.</text>
</comment>
<dbReference type="Proteomes" id="UP000251960">
    <property type="component" value="Chromosome 6"/>
</dbReference>
<organism evidence="2 3">
    <name type="scientific">Zea mays</name>
    <name type="common">Maize</name>
    <dbReference type="NCBI Taxonomy" id="4577"/>
    <lineage>
        <taxon>Eukaryota</taxon>
        <taxon>Viridiplantae</taxon>
        <taxon>Streptophyta</taxon>
        <taxon>Embryophyta</taxon>
        <taxon>Tracheophyta</taxon>
        <taxon>Spermatophyta</taxon>
        <taxon>Magnoliopsida</taxon>
        <taxon>Liliopsida</taxon>
        <taxon>Poales</taxon>
        <taxon>Poaceae</taxon>
        <taxon>PACMAD clade</taxon>
        <taxon>Panicoideae</taxon>
        <taxon>Andropogonodae</taxon>
        <taxon>Andropogoneae</taxon>
        <taxon>Tripsacinae</taxon>
        <taxon>Zea</taxon>
    </lineage>
</organism>
<evidence type="ECO:0000313" key="2">
    <source>
        <dbReference type="EMBL" id="PWZ18972.1"/>
    </source>
</evidence>
<evidence type="ECO:0000256" key="1">
    <source>
        <dbReference type="SAM" id="MobiDB-lite"/>
    </source>
</evidence>
<feature type="region of interest" description="Disordered" evidence="1">
    <location>
        <begin position="62"/>
        <end position="81"/>
    </location>
</feature>
<name>A0A3L6EDA4_MAIZE</name>
<gene>
    <name evidence="2" type="ORF">Zm00014a_038600</name>
</gene>